<dbReference type="EMBL" id="CP104694">
    <property type="protein sequence ID" value="UXI66903.1"/>
    <property type="molecule type" value="Genomic_DNA"/>
</dbReference>
<dbReference type="Pfam" id="PF07920">
    <property type="entry name" value="DUF1684"/>
    <property type="match status" value="1"/>
</dbReference>
<accession>A0ABY6BA16</accession>
<dbReference type="PANTHER" id="PTHR41913:SF1">
    <property type="entry name" value="DUF1684 DOMAIN-CONTAINING PROTEIN"/>
    <property type="match status" value="1"/>
</dbReference>
<evidence type="ECO:0000313" key="2">
    <source>
        <dbReference type="Proteomes" id="UP001064632"/>
    </source>
</evidence>
<dbReference type="Proteomes" id="UP001064632">
    <property type="component" value="Chromosome"/>
</dbReference>
<gene>
    <name evidence="1" type="ORF">N4264_19400</name>
</gene>
<dbReference type="RefSeq" id="WP_261693883.1">
    <property type="nucleotide sequence ID" value="NZ_CP104694.1"/>
</dbReference>
<proteinExistence type="predicted"/>
<keyword evidence="2" id="KW-1185">Reference proteome</keyword>
<reference evidence="1" key="1">
    <citation type="submission" date="2022-09" db="EMBL/GenBank/DDBJ databases">
        <title>Tahibacter sp. nov., isolated from a fresh water.</title>
        <authorList>
            <person name="Baek J.H."/>
            <person name="Lee J.K."/>
            <person name="Kim J.M."/>
            <person name="Jeon C.O."/>
        </authorList>
    </citation>
    <scope>NUCLEOTIDE SEQUENCE</scope>
    <source>
        <strain evidence="1">W38</strain>
    </source>
</reference>
<protein>
    <submittedName>
        <fullName evidence="1">DUF1684 domain-containing protein</fullName>
    </submittedName>
</protein>
<dbReference type="InterPro" id="IPR012467">
    <property type="entry name" value="DUF1684"/>
</dbReference>
<organism evidence="1 2">
    <name type="scientific">Tahibacter amnicola</name>
    <dbReference type="NCBI Taxonomy" id="2976241"/>
    <lineage>
        <taxon>Bacteria</taxon>
        <taxon>Pseudomonadati</taxon>
        <taxon>Pseudomonadota</taxon>
        <taxon>Gammaproteobacteria</taxon>
        <taxon>Lysobacterales</taxon>
        <taxon>Rhodanobacteraceae</taxon>
        <taxon>Tahibacter</taxon>
    </lineage>
</organism>
<sequence>MIEAGVVLLASVLAGGVEVTAMAVESGTSHAEQVQAWRKQRVERLTAPEGWLSLVGLHWLKDGEQSIGSSKGSDVVLAVGPAKLGRIALADGKVELTLDPNAKAKIGESAETKAVLSDDGSANPTKVSFGTANFYVIDRGGKKGLRVKDTEAETRKKFVGIDYFDIASDWRVEAKWEAYNPPREIEVPTVLGTVEKYPVPGKATFERDGKKYELLPVLEAPGDKELFIIFADRTSGKETYGAARFLYAAMPADGKIVLDFNKAYNPPCAFTPYATCPLAPPENRLDLRVTAGEKKYRGAHH</sequence>
<evidence type="ECO:0000313" key="1">
    <source>
        <dbReference type="EMBL" id="UXI66903.1"/>
    </source>
</evidence>
<dbReference type="PANTHER" id="PTHR41913">
    <property type="entry name" value="DUF1684 DOMAIN-CONTAINING PROTEIN"/>
    <property type="match status" value="1"/>
</dbReference>
<name>A0ABY6BA16_9GAMM</name>